<dbReference type="InterPro" id="IPR023210">
    <property type="entry name" value="NADP_OxRdtase_dom"/>
</dbReference>
<dbReference type="InterPro" id="IPR018170">
    <property type="entry name" value="Aldo/ket_reductase_CS"/>
</dbReference>
<sequence>MGIGTWSWGNQFVWGYDESMDPELSSVFNAAVDAGVNLFDTADSYGTGNGLDGRSEVLIGTFLRQCPSAKVDGVNVATKFAAYPWRITRKSVVNAARESCERLGKESVELGQLHWSTGNYQPLQERALWGGIADAYDLGLIKAVGLSNYGPKQLRKIHAYMSERGVPIATLQVQYHLLSRFPELNGTRETCDELGIRTIAYSPLALGLLTGKYSTENPPPGLRGFAYKDVLPPLPGLLDCMRAIGRERGKTLPQIAINWCLCKDTTPIPGAKTMRQLEDNLGALGWRLSEGEVAELDAAAEKVGKSTSQNIFQTA</sequence>
<dbReference type="InParanoid" id="C1ECW7"/>
<accession>C1ECW7</accession>
<evidence type="ECO:0000259" key="2">
    <source>
        <dbReference type="Pfam" id="PF00248"/>
    </source>
</evidence>
<dbReference type="CDD" id="cd19093">
    <property type="entry name" value="AKR_AtPLR-like"/>
    <property type="match status" value="1"/>
</dbReference>
<dbReference type="PANTHER" id="PTHR43625">
    <property type="entry name" value="AFLATOXIN B1 ALDEHYDE REDUCTASE"/>
    <property type="match status" value="1"/>
</dbReference>
<protein>
    <recommendedName>
        <fullName evidence="2">NADP-dependent oxidoreductase domain-containing protein</fullName>
    </recommendedName>
</protein>
<dbReference type="EMBL" id="CP001329">
    <property type="protein sequence ID" value="ACO65977.1"/>
    <property type="molecule type" value="Genomic_DNA"/>
</dbReference>
<dbReference type="AlphaFoldDB" id="C1ECW7"/>
<dbReference type="PROSITE" id="PS00062">
    <property type="entry name" value="ALDOKETO_REDUCTASE_2"/>
    <property type="match status" value="1"/>
</dbReference>
<feature type="domain" description="NADP-dependent oxidoreductase" evidence="2">
    <location>
        <begin position="1"/>
        <end position="300"/>
    </location>
</feature>
<keyword evidence="4" id="KW-1185">Reference proteome</keyword>
<dbReference type="OMA" id="CGTWAWG"/>
<gene>
    <name evidence="3" type="ORF">MICPUN_102447</name>
</gene>
<dbReference type="OrthoDB" id="2310150at2759"/>
<dbReference type="GO" id="GO:0005737">
    <property type="term" value="C:cytoplasm"/>
    <property type="evidence" value="ECO:0007669"/>
    <property type="project" value="TreeGrafter"/>
</dbReference>
<dbReference type="InterPro" id="IPR050791">
    <property type="entry name" value="Aldo-Keto_reductase"/>
</dbReference>
<dbReference type="STRING" id="296587.C1ECW7"/>
<organism evidence="3 4">
    <name type="scientific">Micromonas commoda (strain RCC299 / NOUM17 / CCMP2709)</name>
    <name type="common">Picoplanktonic green alga</name>
    <dbReference type="NCBI Taxonomy" id="296587"/>
    <lineage>
        <taxon>Eukaryota</taxon>
        <taxon>Viridiplantae</taxon>
        <taxon>Chlorophyta</taxon>
        <taxon>Mamiellophyceae</taxon>
        <taxon>Mamiellales</taxon>
        <taxon>Mamiellaceae</taxon>
        <taxon>Micromonas</taxon>
    </lineage>
</organism>
<name>C1ECW7_MICCC</name>
<dbReference type="InterPro" id="IPR036812">
    <property type="entry name" value="NAD(P)_OxRdtase_dom_sf"/>
</dbReference>
<keyword evidence="1" id="KW-0560">Oxidoreductase</keyword>
<evidence type="ECO:0000313" key="4">
    <source>
        <dbReference type="Proteomes" id="UP000002009"/>
    </source>
</evidence>
<dbReference type="Pfam" id="PF00248">
    <property type="entry name" value="Aldo_ket_red"/>
    <property type="match status" value="1"/>
</dbReference>
<proteinExistence type="predicted"/>
<dbReference type="RefSeq" id="XP_002504719.1">
    <property type="nucleotide sequence ID" value="XM_002504673.1"/>
</dbReference>
<dbReference type="GO" id="GO:0016491">
    <property type="term" value="F:oxidoreductase activity"/>
    <property type="evidence" value="ECO:0007669"/>
    <property type="project" value="UniProtKB-KW"/>
</dbReference>
<dbReference type="SUPFAM" id="SSF51430">
    <property type="entry name" value="NAD(P)-linked oxidoreductase"/>
    <property type="match status" value="1"/>
</dbReference>
<dbReference type="Gene3D" id="3.20.20.100">
    <property type="entry name" value="NADP-dependent oxidoreductase domain"/>
    <property type="match status" value="1"/>
</dbReference>
<dbReference type="KEGG" id="mis:MICPUN_102447"/>
<reference evidence="3 4" key="1">
    <citation type="journal article" date="2009" name="Science">
        <title>Green evolution and dynamic adaptations revealed by genomes of the marine picoeukaryotes Micromonas.</title>
        <authorList>
            <person name="Worden A.Z."/>
            <person name="Lee J.H."/>
            <person name="Mock T."/>
            <person name="Rouze P."/>
            <person name="Simmons M.P."/>
            <person name="Aerts A.L."/>
            <person name="Allen A.E."/>
            <person name="Cuvelier M.L."/>
            <person name="Derelle E."/>
            <person name="Everett M.V."/>
            <person name="Foulon E."/>
            <person name="Grimwood J."/>
            <person name="Gundlach H."/>
            <person name="Henrissat B."/>
            <person name="Napoli C."/>
            <person name="McDonald S.M."/>
            <person name="Parker M.S."/>
            <person name="Rombauts S."/>
            <person name="Salamov A."/>
            <person name="Von Dassow P."/>
            <person name="Badger J.H."/>
            <person name="Coutinho P.M."/>
            <person name="Demir E."/>
            <person name="Dubchak I."/>
            <person name="Gentemann C."/>
            <person name="Eikrem W."/>
            <person name="Gready J.E."/>
            <person name="John U."/>
            <person name="Lanier W."/>
            <person name="Lindquist E.A."/>
            <person name="Lucas S."/>
            <person name="Mayer K.F."/>
            <person name="Moreau H."/>
            <person name="Not F."/>
            <person name="Otillar R."/>
            <person name="Panaud O."/>
            <person name="Pangilinan J."/>
            <person name="Paulsen I."/>
            <person name="Piegu B."/>
            <person name="Poliakov A."/>
            <person name="Robbens S."/>
            <person name="Schmutz J."/>
            <person name="Toulza E."/>
            <person name="Wyss T."/>
            <person name="Zelensky A."/>
            <person name="Zhou K."/>
            <person name="Armbrust E.V."/>
            <person name="Bhattacharya D."/>
            <person name="Goodenough U.W."/>
            <person name="Van de Peer Y."/>
            <person name="Grigoriev I.V."/>
        </authorList>
    </citation>
    <scope>NUCLEOTIDE SEQUENCE [LARGE SCALE GENOMIC DNA]</scope>
    <source>
        <strain evidence="4">RCC299 / NOUM17</strain>
    </source>
</reference>
<evidence type="ECO:0000256" key="1">
    <source>
        <dbReference type="ARBA" id="ARBA00023002"/>
    </source>
</evidence>
<dbReference type="Proteomes" id="UP000002009">
    <property type="component" value="Chromosome 9"/>
</dbReference>
<dbReference type="FunCoup" id="C1ECW7">
    <property type="interactions" value="525"/>
</dbReference>
<evidence type="ECO:0000313" key="3">
    <source>
        <dbReference type="EMBL" id="ACO65977.1"/>
    </source>
</evidence>
<dbReference type="PANTHER" id="PTHR43625:SF5">
    <property type="entry name" value="PYRIDOXAL REDUCTASE, CHLOROPLASTIC"/>
    <property type="match status" value="1"/>
</dbReference>
<dbReference type="eggNOG" id="KOG1575">
    <property type="taxonomic scope" value="Eukaryota"/>
</dbReference>
<dbReference type="GeneID" id="8246260"/>